<keyword evidence="3 4" id="KW-0456">Lyase</keyword>
<keyword evidence="6" id="KW-1185">Reference proteome</keyword>
<dbReference type="InterPro" id="IPR003773">
    <property type="entry name" value="Menaquinone_biosynth"/>
</dbReference>
<evidence type="ECO:0000256" key="2">
    <source>
        <dbReference type="ARBA" id="ARBA00022428"/>
    </source>
</evidence>
<reference evidence="6" key="1">
    <citation type="submission" date="2015-11" db="EMBL/GenBank/DDBJ databases">
        <authorList>
            <person name="Varghese N."/>
        </authorList>
    </citation>
    <scope>NUCLEOTIDE SEQUENCE [LARGE SCALE GENOMIC DNA]</scope>
    <source>
        <strain evidence="6">DSM 45899</strain>
    </source>
</reference>
<evidence type="ECO:0000256" key="1">
    <source>
        <dbReference type="ARBA" id="ARBA00004863"/>
    </source>
</evidence>
<keyword evidence="2 4" id="KW-0474">Menaquinone biosynthesis</keyword>
<dbReference type="GO" id="GO:0016836">
    <property type="term" value="F:hydro-lyase activity"/>
    <property type="evidence" value="ECO:0007669"/>
    <property type="project" value="UniProtKB-UniRule"/>
</dbReference>
<proteinExistence type="inferred from homology"/>
<dbReference type="EMBL" id="FAOZ01000002">
    <property type="protein sequence ID" value="CUU54240.1"/>
    <property type="molecule type" value="Genomic_DNA"/>
</dbReference>
<dbReference type="GO" id="GO:0009234">
    <property type="term" value="P:menaquinone biosynthetic process"/>
    <property type="evidence" value="ECO:0007669"/>
    <property type="project" value="UniProtKB-UniRule"/>
</dbReference>
<accession>A0A0S4QFE6</accession>
<dbReference type="SUPFAM" id="SSF53850">
    <property type="entry name" value="Periplasmic binding protein-like II"/>
    <property type="match status" value="1"/>
</dbReference>
<comment type="pathway">
    <text evidence="1 4">Quinol/quinone metabolism; menaquinone biosynthesis.</text>
</comment>
<dbReference type="AlphaFoldDB" id="A0A0S4QFE6"/>
<comment type="similarity">
    <text evidence="4">Belongs to the MqnA/MqnD family. MqnA subfamily.</text>
</comment>
<protein>
    <recommendedName>
        <fullName evidence="4">Chorismate dehydratase</fullName>
        <ecNumber evidence="4">4.2.1.151</ecNumber>
    </recommendedName>
    <alternativeName>
        <fullName evidence="4">Menaquinone biosynthetic enzyme MqnA</fullName>
    </alternativeName>
</protein>
<dbReference type="EC" id="4.2.1.151" evidence="4"/>
<dbReference type="PANTHER" id="PTHR37690">
    <property type="entry name" value="CHORISMATE DEHYDRATASE"/>
    <property type="match status" value="1"/>
</dbReference>
<comment type="function">
    <text evidence="4">Catalyzes the dehydration of chorismate into 3-[(1-carboxyvinyl)oxy]benzoate, a step in the biosynthesis of menaquinone (MK, vitamin K2).</text>
</comment>
<comment type="catalytic activity">
    <reaction evidence="4">
        <text>chorismate = 3-[(1-carboxyvinyl)-oxy]benzoate + H2O</text>
        <dbReference type="Rhea" id="RHEA:40051"/>
        <dbReference type="ChEBI" id="CHEBI:15377"/>
        <dbReference type="ChEBI" id="CHEBI:29748"/>
        <dbReference type="ChEBI" id="CHEBI:76981"/>
        <dbReference type="EC" id="4.2.1.151"/>
    </reaction>
</comment>
<dbReference type="CDD" id="cd13634">
    <property type="entry name" value="PBP2_Sco4506"/>
    <property type="match status" value="1"/>
</dbReference>
<dbReference type="InterPro" id="IPR030868">
    <property type="entry name" value="MqnA"/>
</dbReference>
<dbReference type="Pfam" id="PF02621">
    <property type="entry name" value="VitK2_biosynth"/>
    <property type="match status" value="1"/>
</dbReference>
<gene>
    <name evidence="4" type="primary">mqnA</name>
    <name evidence="5" type="ORF">Ga0074812_102246</name>
</gene>
<evidence type="ECO:0000313" key="6">
    <source>
        <dbReference type="Proteomes" id="UP000198802"/>
    </source>
</evidence>
<dbReference type="Proteomes" id="UP000198802">
    <property type="component" value="Unassembled WGS sequence"/>
</dbReference>
<evidence type="ECO:0000256" key="4">
    <source>
        <dbReference type="HAMAP-Rule" id="MF_00995"/>
    </source>
</evidence>
<dbReference type="HAMAP" id="MF_00995">
    <property type="entry name" value="MqnA"/>
    <property type="match status" value="1"/>
</dbReference>
<dbReference type="RefSeq" id="WP_226931059.1">
    <property type="nucleotide sequence ID" value="NZ_FAOZ01000002.1"/>
</dbReference>
<dbReference type="UniPathway" id="UPA00079"/>
<organism evidence="5 6">
    <name type="scientific">Parafrankia irregularis</name>
    <dbReference type="NCBI Taxonomy" id="795642"/>
    <lineage>
        <taxon>Bacteria</taxon>
        <taxon>Bacillati</taxon>
        <taxon>Actinomycetota</taxon>
        <taxon>Actinomycetes</taxon>
        <taxon>Frankiales</taxon>
        <taxon>Frankiaceae</taxon>
        <taxon>Parafrankia</taxon>
    </lineage>
</organism>
<dbReference type="PANTHER" id="PTHR37690:SF1">
    <property type="entry name" value="CHORISMATE DEHYDRATASE"/>
    <property type="match status" value="1"/>
</dbReference>
<dbReference type="Gene3D" id="3.40.190.10">
    <property type="entry name" value="Periplasmic binding protein-like II"/>
    <property type="match status" value="2"/>
</dbReference>
<evidence type="ECO:0000256" key="3">
    <source>
        <dbReference type="ARBA" id="ARBA00023239"/>
    </source>
</evidence>
<evidence type="ECO:0000313" key="5">
    <source>
        <dbReference type="EMBL" id="CUU54240.1"/>
    </source>
</evidence>
<name>A0A0S4QFE6_9ACTN</name>
<sequence length="346" mass="37458">MTAADPAPWARPQETAGWAGAREHVGVPDHVGVPEQVGTQTRPAAPTRAGVPGQVAGVPTEAGLLSRAARPRVGHIQFLNCLPLYWGLVHSDALLDLDLTKDSPDRLNEALVAGDLDIGPISLVEYLRHADELVLLPDLAVGSDGPVLSVVVSSAVPFEQIRTVALGSTSRTSVLLARMLFEQRWGLRPEYVTMPPEIPLMLREADAAVTIGDVALRATYDAERAGEGHPLQVVDLGNEWREWTGLPMVFAVWAARRSFATDHPGVVKEVHAAFRSSLDVALREVDEVARRAARFEVFDPATLARYFTTLDFRLGARQQAGILEFARRAAARGDAPPLDEIIFAAV</sequence>